<evidence type="ECO:0000313" key="3">
    <source>
        <dbReference type="EMBL" id="AJF63677.1"/>
    </source>
</evidence>
<organism evidence="3 4">
    <name type="scientific">Streptomyces vietnamensis</name>
    <dbReference type="NCBI Taxonomy" id="362257"/>
    <lineage>
        <taxon>Bacteria</taxon>
        <taxon>Bacillati</taxon>
        <taxon>Actinomycetota</taxon>
        <taxon>Actinomycetes</taxon>
        <taxon>Kitasatosporales</taxon>
        <taxon>Streptomycetaceae</taxon>
        <taxon>Streptomyces</taxon>
    </lineage>
</organism>
<dbReference type="Proteomes" id="UP000031774">
    <property type="component" value="Chromosome"/>
</dbReference>
<dbReference type="SUPFAM" id="SSF56214">
    <property type="entry name" value="4'-phosphopantetheinyl transferase"/>
    <property type="match status" value="1"/>
</dbReference>
<dbReference type="HOGENOM" id="CLU_057011_2_1_11"/>
<name>A0A0B5HZE7_9ACTN</name>
<dbReference type="PANTHER" id="PTHR12215:SF10">
    <property type="entry name" value="L-AMINOADIPATE-SEMIALDEHYDE DEHYDROGENASE-PHOSPHOPANTETHEINYL TRANSFERASE"/>
    <property type="match status" value="1"/>
</dbReference>
<reference evidence="3 4" key="1">
    <citation type="submission" date="2014-12" db="EMBL/GenBank/DDBJ databases">
        <title>Complete genome sequence of Streptomyces vietnamensis strain GIMV4.0001, a genetic manipulable producer of the benzoisochromanequinone antibiotic granaticin.</title>
        <authorList>
            <person name="Deng M.R."/>
            <person name="Guo J."/>
            <person name="Ma L.Y."/>
            <person name="Feng G.D."/>
            <person name="Mo C.Y."/>
            <person name="Zhu H.H."/>
        </authorList>
    </citation>
    <scope>NUCLEOTIDE SEQUENCE [LARGE SCALE GENOMIC DNA]</scope>
    <source>
        <strain evidence="4">GIMV4.0001</strain>
    </source>
</reference>
<proteinExistence type="predicted"/>
<feature type="compositionally biased region" description="Polar residues" evidence="2">
    <location>
        <begin position="228"/>
        <end position="241"/>
    </location>
</feature>
<evidence type="ECO:0000256" key="1">
    <source>
        <dbReference type="ARBA" id="ARBA00022679"/>
    </source>
</evidence>
<dbReference type="Gene3D" id="3.90.470.20">
    <property type="entry name" value="4'-phosphopantetheinyl transferase domain"/>
    <property type="match status" value="1"/>
</dbReference>
<dbReference type="EMBL" id="CP010407">
    <property type="protein sequence ID" value="AJF63677.1"/>
    <property type="molecule type" value="Genomic_DNA"/>
</dbReference>
<evidence type="ECO:0000256" key="2">
    <source>
        <dbReference type="SAM" id="MobiDB-lite"/>
    </source>
</evidence>
<evidence type="ECO:0000313" key="4">
    <source>
        <dbReference type="Proteomes" id="UP000031774"/>
    </source>
</evidence>
<dbReference type="GO" id="GO:0005829">
    <property type="term" value="C:cytosol"/>
    <property type="evidence" value="ECO:0007669"/>
    <property type="project" value="TreeGrafter"/>
</dbReference>
<dbReference type="RefSeq" id="WP_041127762.1">
    <property type="nucleotide sequence ID" value="NZ_CP010407.1"/>
</dbReference>
<dbReference type="AlphaFoldDB" id="A0A0B5HZE7"/>
<dbReference type="GO" id="GO:0000287">
    <property type="term" value="F:magnesium ion binding"/>
    <property type="evidence" value="ECO:0007669"/>
    <property type="project" value="InterPro"/>
</dbReference>
<keyword evidence="1" id="KW-0808">Transferase</keyword>
<dbReference type="GO" id="GO:0019878">
    <property type="term" value="P:lysine biosynthetic process via aminoadipic acid"/>
    <property type="evidence" value="ECO:0007669"/>
    <property type="project" value="TreeGrafter"/>
</dbReference>
<dbReference type="STRING" id="362257.SVTN_03565"/>
<keyword evidence="4" id="KW-1185">Reference proteome</keyword>
<dbReference type="InterPro" id="IPR037143">
    <property type="entry name" value="4-PPantetheinyl_Trfase_dom_sf"/>
</dbReference>
<dbReference type="PANTHER" id="PTHR12215">
    <property type="entry name" value="PHOSPHOPANTETHEINE TRANSFERASE"/>
    <property type="match status" value="1"/>
</dbReference>
<accession>A0A0B5HZE7</accession>
<protein>
    <recommendedName>
        <fullName evidence="5">4'-phosphopantetheinyl transferase domain-containing protein</fullName>
    </recommendedName>
</protein>
<evidence type="ECO:0008006" key="5">
    <source>
        <dbReference type="Google" id="ProtNLM"/>
    </source>
</evidence>
<sequence>MTGIVLVRYLDLDRCGDGPAQRRLLDEDELARLGRIAVPRTAARFVAAHAALRLTVARYCGVPPGRVRWTRTPNGMPLVAAPDPEVRVSLSHTGRHAAVAVTRGRGIGIDLEGAGEPRRLPSSVRGMPVGPGGFPAAWTRMEACVKAVGGRLTEGLPLLTAAPGVVRAEHGALAGTTWYVRQLAAPPGCAAALAGVGPAPVAVDLGRFRPPVAWRSGQPGTSERKPETSSVKRSGSSTHGR</sequence>
<gene>
    <name evidence="3" type="ORF">SVTN_03565</name>
</gene>
<dbReference type="InterPro" id="IPR050559">
    <property type="entry name" value="P-Pant_transferase_sf"/>
</dbReference>
<dbReference type="GO" id="GO:0008897">
    <property type="term" value="F:holo-[acyl-carrier-protein] synthase activity"/>
    <property type="evidence" value="ECO:0007669"/>
    <property type="project" value="InterPro"/>
</dbReference>
<dbReference type="KEGG" id="svt:SVTN_03565"/>
<feature type="region of interest" description="Disordered" evidence="2">
    <location>
        <begin position="211"/>
        <end position="241"/>
    </location>
</feature>